<evidence type="ECO:0000313" key="3">
    <source>
        <dbReference type="Proteomes" id="UP001201812"/>
    </source>
</evidence>
<reference evidence="2" key="1">
    <citation type="submission" date="2022-01" db="EMBL/GenBank/DDBJ databases">
        <title>Genome Sequence Resource for Two Populations of Ditylenchus destructor, the Migratory Endoparasitic Phytonematode.</title>
        <authorList>
            <person name="Zhang H."/>
            <person name="Lin R."/>
            <person name="Xie B."/>
        </authorList>
    </citation>
    <scope>NUCLEOTIDE SEQUENCE</scope>
    <source>
        <strain evidence="2">BazhouSP</strain>
    </source>
</reference>
<evidence type="ECO:0000256" key="1">
    <source>
        <dbReference type="SAM" id="MobiDB-lite"/>
    </source>
</evidence>
<feature type="region of interest" description="Disordered" evidence="1">
    <location>
        <begin position="494"/>
        <end position="513"/>
    </location>
</feature>
<name>A0AAD4N754_9BILA</name>
<feature type="compositionally biased region" description="Low complexity" evidence="1">
    <location>
        <begin position="1"/>
        <end position="19"/>
    </location>
</feature>
<feature type="compositionally biased region" description="Low complexity" evidence="1">
    <location>
        <begin position="432"/>
        <end position="445"/>
    </location>
</feature>
<protein>
    <submittedName>
        <fullName evidence="2">Uncharacterized protein</fullName>
    </submittedName>
</protein>
<feature type="region of interest" description="Disordered" evidence="1">
    <location>
        <begin position="425"/>
        <end position="472"/>
    </location>
</feature>
<gene>
    <name evidence="2" type="ORF">DdX_05369</name>
</gene>
<proteinExistence type="predicted"/>
<feature type="region of interest" description="Disordered" evidence="1">
    <location>
        <begin position="230"/>
        <end position="253"/>
    </location>
</feature>
<feature type="compositionally biased region" description="Polar residues" evidence="1">
    <location>
        <begin position="39"/>
        <end position="69"/>
    </location>
</feature>
<accession>A0AAD4N754</accession>
<dbReference type="EMBL" id="JAKKPZ010000006">
    <property type="protein sequence ID" value="KAI1720002.1"/>
    <property type="molecule type" value="Genomic_DNA"/>
</dbReference>
<organism evidence="2 3">
    <name type="scientific">Ditylenchus destructor</name>
    <dbReference type="NCBI Taxonomy" id="166010"/>
    <lineage>
        <taxon>Eukaryota</taxon>
        <taxon>Metazoa</taxon>
        <taxon>Ecdysozoa</taxon>
        <taxon>Nematoda</taxon>
        <taxon>Chromadorea</taxon>
        <taxon>Rhabditida</taxon>
        <taxon>Tylenchina</taxon>
        <taxon>Tylenchomorpha</taxon>
        <taxon>Sphaerularioidea</taxon>
        <taxon>Anguinidae</taxon>
        <taxon>Anguininae</taxon>
        <taxon>Ditylenchus</taxon>
    </lineage>
</organism>
<sequence>MLLASSHAPSPSSAKSPPLRLHLFSKGKRSQSPPGIVTKTVSSLPFLTTDTPTVSESQSLSQPDQSTHHVPNFVRRRHYNRTSKINNCESQEPPEDDGFAAYRQLCETRMRRLERYKKTKSLCALNNEGCSNDPRFYANLNNLSRSGRTSSANYLHHYSQSGGQSRLTASCSHSNLHFYCSGDRSALTRPTSSILVGEAGQADYSVLVDSETPPLSAAIPEEFLTSMTCQESPSRHCEETSSNSSADHASCRNHAEKPTNLQFEVLREKMISLMENDVQLLQKLLTLGETIHQLRRNNQNHSHNNSAPNRLRHSARIRLQKACSESSLSSPAEDDNPTDYDGQTSEDLESELKDEWRPLESGQPSVFSQSMSAITNLYVGETDEDDLKPNVQYFSRKNSVLRIPIPPRASNRMCGKKMLRRPSEFLRHGRNSVQPVSPSSKVPSSITNEDSGHSSHTSNTPSSQCSPTNVPMTEDALRHDSETCDSALPATGTCDSGRGCSSTDGGSSSRFSTFSSISSASSVANQSKSCHASIDHTNDASQEVAIDKHLVSDVERDRIEKHITATSGEPHWSSVMHSTKR</sequence>
<dbReference type="AlphaFoldDB" id="A0AAD4N754"/>
<dbReference type="Proteomes" id="UP001201812">
    <property type="component" value="Unassembled WGS sequence"/>
</dbReference>
<feature type="region of interest" description="Disordered" evidence="1">
    <location>
        <begin position="320"/>
        <end position="352"/>
    </location>
</feature>
<feature type="compositionally biased region" description="Polar residues" evidence="1">
    <location>
        <begin position="446"/>
        <end position="471"/>
    </location>
</feature>
<keyword evidence="3" id="KW-1185">Reference proteome</keyword>
<feature type="region of interest" description="Disordered" evidence="1">
    <location>
        <begin position="1"/>
        <end position="69"/>
    </location>
</feature>
<feature type="compositionally biased region" description="Acidic residues" evidence="1">
    <location>
        <begin position="332"/>
        <end position="349"/>
    </location>
</feature>
<evidence type="ECO:0000313" key="2">
    <source>
        <dbReference type="EMBL" id="KAI1720002.1"/>
    </source>
</evidence>
<comment type="caution">
    <text evidence="2">The sequence shown here is derived from an EMBL/GenBank/DDBJ whole genome shotgun (WGS) entry which is preliminary data.</text>
</comment>